<comment type="caution">
    <text evidence="4">The sequence shown here is derived from an EMBL/GenBank/DDBJ whole genome shotgun (WGS) entry which is preliminary data.</text>
</comment>
<evidence type="ECO:0000256" key="1">
    <source>
        <dbReference type="SAM" id="Coils"/>
    </source>
</evidence>
<reference evidence="4 5" key="1">
    <citation type="submission" date="2018-06" db="EMBL/GenBank/DDBJ databases">
        <title>Genomic Encyclopedia of Archaeal and Bacterial Type Strains, Phase II (KMG-II): from individual species to whole genera.</title>
        <authorList>
            <person name="Goeker M."/>
        </authorList>
    </citation>
    <scope>NUCLEOTIDE SEQUENCE [LARGE SCALE GENOMIC DNA]</scope>
    <source>
        <strain evidence="4 5">DSM 27372</strain>
    </source>
</reference>
<dbReference type="InterPro" id="IPR038109">
    <property type="entry name" value="DNA_bind_recomb_sf"/>
</dbReference>
<dbReference type="InterPro" id="IPR036162">
    <property type="entry name" value="Resolvase-like_N_sf"/>
</dbReference>
<dbReference type="SMART" id="SM00857">
    <property type="entry name" value="Resolvase"/>
    <property type="match status" value="1"/>
</dbReference>
<dbReference type="SUPFAM" id="SSF53041">
    <property type="entry name" value="Resolvase-like"/>
    <property type="match status" value="1"/>
</dbReference>
<gene>
    <name evidence="4" type="ORF">B0O44_1134</name>
</gene>
<feature type="coiled-coil region" evidence="1">
    <location>
        <begin position="399"/>
        <end position="426"/>
    </location>
</feature>
<dbReference type="InterPro" id="IPR050639">
    <property type="entry name" value="SSR_resolvase"/>
</dbReference>
<dbReference type="Proteomes" id="UP000248198">
    <property type="component" value="Unassembled WGS sequence"/>
</dbReference>
<dbReference type="RefSeq" id="WP_110834759.1">
    <property type="nucleotide sequence ID" value="NZ_QKLU01000013.1"/>
</dbReference>
<sequence length="497" mass="57942">MKKVIRYLRFSRLGQSNGSIEAQQLCTDQWITFNNAELVDTFIDIGKSARTFDRPDFIRLQKFILKHYQKVDYLLVDQLDRFSRNAGEALTTVKDLQSSYGIQVVSATEGITFDYDTPGSFFRAGLQFLLAEEDNINRSIKIRKGLYTAKVQEGRHLHRTPPFGYRKNGIGKKSHLVIHEDEAKIVRFIYENYLHGMPLYVIKKEVHDMGFNRKSNMAVENILRNPVYAGLLKVEPFKEFPGGLFPGIHEPLIDKETWRAIQSKINKPIKERVILDEELPLRGVLKCHCGNPLTGAPSRSKTGRYFYYYKCRLSKHNNISAIKAHEQLLATLSLMRLPEQIINEIIKHCQAHINKGLRSNRLKIITQQELVFEIEKKLSAVEEKWIMNEISKDSFEKWYSEYSNKLNSLRESIEKLKYQVDKAINILEQNLDLLVDMKHIYKQAALLQKRELIRMIFDDNLYYENGIYKTPTLISALQHHFLFRKEGGYLLYEKSGI</sequence>
<dbReference type="InterPro" id="IPR006119">
    <property type="entry name" value="Resolv_N"/>
</dbReference>
<proteinExistence type="predicted"/>
<dbReference type="AlphaFoldDB" id="A0A318U789"/>
<protein>
    <submittedName>
        <fullName evidence="4">DNA invertase Pin-like site-specific DNA recombinase</fullName>
    </submittedName>
</protein>
<organism evidence="4 5">
    <name type="scientific">Pedobacter nutrimenti</name>
    <dbReference type="NCBI Taxonomy" id="1241337"/>
    <lineage>
        <taxon>Bacteria</taxon>
        <taxon>Pseudomonadati</taxon>
        <taxon>Bacteroidota</taxon>
        <taxon>Sphingobacteriia</taxon>
        <taxon>Sphingobacteriales</taxon>
        <taxon>Sphingobacteriaceae</taxon>
        <taxon>Pedobacter</taxon>
    </lineage>
</organism>
<name>A0A318U789_9SPHI</name>
<dbReference type="GO" id="GO:0003677">
    <property type="term" value="F:DNA binding"/>
    <property type="evidence" value="ECO:0007669"/>
    <property type="project" value="InterPro"/>
</dbReference>
<evidence type="ECO:0000259" key="2">
    <source>
        <dbReference type="PROSITE" id="PS51736"/>
    </source>
</evidence>
<feature type="domain" description="Recombinase" evidence="3">
    <location>
        <begin position="162"/>
        <end position="271"/>
    </location>
</feature>
<dbReference type="GO" id="GO:0000150">
    <property type="term" value="F:DNA strand exchange activity"/>
    <property type="evidence" value="ECO:0007669"/>
    <property type="project" value="InterPro"/>
</dbReference>
<keyword evidence="1" id="KW-0175">Coiled coil</keyword>
<dbReference type="Pfam" id="PF00239">
    <property type="entry name" value="Resolvase"/>
    <property type="match status" value="1"/>
</dbReference>
<dbReference type="Pfam" id="PF07508">
    <property type="entry name" value="Recombinase"/>
    <property type="match status" value="1"/>
</dbReference>
<dbReference type="PROSITE" id="PS51737">
    <property type="entry name" value="RECOMBINASE_DNA_BIND"/>
    <property type="match status" value="1"/>
</dbReference>
<feature type="domain" description="Resolvase/invertase-type recombinase catalytic" evidence="2">
    <location>
        <begin position="3"/>
        <end position="153"/>
    </location>
</feature>
<dbReference type="InterPro" id="IPR011109">
    <property type="entry name" value="DNA_bind_recombinase_dom"/>
</dbReference>
<evidence type="ECO:0000313" key="5">
    <source>
        <dbReference type="Proteomes" id="UP000248198"/>
    </source>
</evidence>
<evidence type="ECO:0000313" key="4">
    <source>
        <dbReference type="EMBL" id="PYF68392.1"/>
    </source>
</evidence>
<dbReference type="PROSITE" id="PS51736">
    <property type="entry name" value="RECOMBINASES_3"/>
    <property type="match status" value="1"/>
</dbReference>
<dbReference type="Gene3D" id="3.40.50.1390">
    <property type="entry name" value="Resolvase, N-terminal catalytic domain"/>
    <property type="match status" value="1"/>
</dbReference>
<keyword evidence="5" id="KW-1185">Reference proteome</keyword>
<dbReference type="CDD" id="cd00338">
    <property type="entry name" value="Ser_Recombinase"/>
    <property type="match status" value="1"/>
</dbReference>
<dbReference type="PANTHER" id="PTHR30461">
    <property type="entry name" value="DNA-INVERTASE FROM LAMBDOID PROPHAGE"/>
    <property type="match status" value="1"/>
</dbReference>
<dbReference type="OrthoDB" id="9815006at2"/>
<dbReference type="PANTHER" id="PTHR30461:SF23">
    <property type="entry name" value="DNA RECOMBINASE-RELATED"/>
    <property type="match status" value="1"/>
</dbReference>
<dbReference type="Gene3D" id="3.90.1750.20">
    <property type="entry name" value="Putative Large Serine Recombinase, Chain B, Domain 2"/>
    <property type="match status" value="1"/>
</dbReference>
<dbReference type="EMBL" id="QKLU01000013">
    <property type="protein sequence ID" value="PYF68392.1"/>
    <property type="molecule type" value="Genomic_DNA"/>
</dbReference>
<evidence type="ECO:0000259" key="3">
    <source>
        <dbReference type="PROSITE" id="PS51737"/>
    </source>
</evidence>
<accession>A0A318U789</accession>